<evidence type="ECO:0000256" key="6">
    <source>
        <dbReference type="ARBA" id="ARBA00022842"/>
    </source>
</evidence>
<feature type="transmembrane region" description="Helical" evidence="12">
    <location>
        <begin position="391"/>
        <end position="413"/>
    </location>
</feature>
<dbReference type="OrthoDB" id="9803416at2"/>
<dbReference type="GO" id="GO:0015087">
    <property type="term" value="F:cobalt ion transmembrane transporter activity"/>
    <property type="evidence" value="ECO:0007669"/>
    <property type="project" value="TreeGrafter"/>
</dbReference>
<dbReference type="AlphaFoldDB" id="A0A1I2S7E8"/>
<sequence length="451" mass="52884">MFVKRFKHRKACFLIVELLCLGEFLMIIAEIFRGRLHVPELIAAFSNETLACFIFVAALRGLKRNGHFVCFAVSVFMLALTMVSFFLQLFLADFTFEKLFFYFICSGFSLYYYFGENDAHEKSFWKNIKYFDDPIAETENSFEVRKDAPLKYRIIDKKIVECGEKDNPEIVIMTPEEYQESNASERVKLWLNKLNGEKYTTVDIIGDEIFGTMALLNRSNLLGKGIFVRYHLSEERLIFIDKSGIMASCLADCVELQNVKSHNLAQAFLNCIYHLTYRDDFFFNDCERKLDLLEDNMADNVLEIPHDFEEYIFKIKKEQRHLMRFYKQMTELVTNIAESGVDYLDEINLTDMQMVANRLSRLNLEAQSMFEYATQIIDTYQAKINVRQNKVMQILTIVTTIFMPLTLITGWYGMNFNIPETTWKYGYLIAIISSIIIIAVEIILFKKEKWM</sequence>
<evidence type="ECO:0000256" key="11">
    <source>
        <dbReference type="ARBA" id="ARBA00045497"/>
    </source>
</evidence>
<keyword evidence="7 12" id="KW-1133">Transmembrane helix</keyword>
<keyword evidence="4" id="KW-1003">Cell membrane</keyword>
<evidence type="ECO:0000256" key="1">
    <source>
        <dbReference type="ARBA" id="ARBA00004651"/>
    </source>
</evidence>
<organism evidence="13 14">
    <name type="scientific">Ligilactobacillus ruminis DSM 20403 = NBRC 102161</name>
    <dbReference type="NCBI Taxonomy" id="1423798"/>
    <lineage>
        <taxon>Bacteria</taxon>
        <taxon>Bacillati</taxon>
        <taxon>Bacillota</taxon>
        <taxon>Bacilli</taxon>
        <taxon>Lactobacillales</taxon>
        <taxon>Lactobacillaceae</taxon>
        <taxon>Ligilactobacillus</taxon>
    </lineage>
</organism>
<evidence type="ECO:0000256" key="4">
    <source>
        <dbReference type="ARBA" id="ARBA00022475"/>
    </source>
</evidence>
<protein>
    <submittedName>
        <fullName evidence="13">CorA-like Mg2+ transporter protein</fullName>
    </submittedName>
</protein>
<dbReference type="Proteomes" id="UP000182635">
    <property type="component" value="Unassembled WGS sequence"/>
</dbReference>
<comment type="similarity">
    <text evidence="2">Belongs to the CorA metal ion transporter (MIT) (TC 1.A.35) family.</text>
</comment>
<keyword evidence="6" id="KW-0460">Magnesium</keyword>
<dbReference type="InterPro" id="IPR045861">
    <property type="entry name" value="CorA_cytoplasmic_dom"/>
</dbReference>
<dbReference type="GO" id="GO:0015095">
    <property type="term" value="F:magnesium ion transmembrane transporter activity"/>
    <property type="evidence" value="ECO:0007669"/>
    <property type="project" value="TreeGrafter"/>
</dbReference>
<accession>A0A1I2S7E8</accession>
<dbReference type="PANTHER" id="PTHR46494:SF1">
    <property type="entry name" value="CORA FAMILY METAL ION TRANSPORTER (EUROFUNG)"/>
    <property type="match status" value="1"/>
</dbReference>
<dbReference type="GO" id="GO:0005886">
    <property type="term" value="C:plasma membrane"/>
    <property type="evidence" value="ECO:0007669"/>
    <property type="project" value="UniProtKB-SubCell"/>
</dbReference>
<dbReference type="EMBL" id="FOPI01000026">
    <property type="protein sequence ID" value="SFG48834.1"/>
    <property type="molecule type" value="Genomic_DNA"/>
</dbReference>
<comment type="function">
    <text evidence="11">Mediates influx of magnesium ions. Alternates between open and closed states. Activated by low cytoplasmic Mg(2+) levels. Inactive when cytoplasmic Mg(2+) levels are high.</text>
</comment>
<evidence type="ECO:0000256" key="8">
    <source>
        <dbReference type="ARBA" id="ARBA00023065"/>
    </source>
</evidence>
<evidence type="ECO:0000256" key="9">
    <source>
        <dbReference type="ARBA" id="ARBA00023136"/>
    </source>
</evidence>
<comment type="catalytic activity">
    <reaction evidence="10">
        <text>Mg(2+)(in) = Mg(2+)(out)</text>
        <dbReference type="Rhea" id="RHEA:29827"/>
        <dbReference type="ChEBI" id="CHEBI:18420"/>
    </reaction>
</comment>
<dbReference type="InterPro" id="IPR002523">
    <property type="entry name" value="MgTranspt_CorA/ZnTranspt_ZntB"/>
</dbReference>
<feature type="transmembrane region" description="Helical" evidence="12">
    <location>
        <begin position="12"/>
        <end position="29"/>
    </location>
</feature>
<evidence type="ECO:0000256" key="2">
    <source>
        <dbReference type="ARBA" id="ARBA00009765"/>
    </source>
</evidence>
<evidence type="ECO:0000256" key="12">
    <source>
        <dbReference type="SAM" id="Phobius"/>
    </source>
</evidence>
<keyword evidence="9 12" id="KW-0472">Membrane</keyword>
<feature type="transmembrane region" description="Helical" evidence="12">
    <location>
        <begin position="425"/>
        <end position="445"/>
    </location>
</feature>
<dbReference type="FunFam" id="1.20.58.340:FF:000004">
    <property type="entry name" value="Magnesium transport protein CorA"/>
    <property type="match status" value="1"/>
</dbReference>
<dbReference type="GO" id="GO:0000287">
    <property type="term" value="F:magnesium ion binding"/>
    <property type="evidence" value="ECO:0007669"/>
    <property type="project" value="TreeGrafter"/>
</dbReference>
<evidence type="ECO:0000256" key="7">
    <source>
        <dbReference type="ARBA" id="ARBA00022989"/>
    </source>
</evidence>
<dbReference type="Gene3D" id="1.20.58.340">
    <property type="entry name" value="Magnesium transport protein CorA, transmembrane region"/>
    <property type="match status" value="2"/>
</dbReference>
<evidence type="ECO:0000313" key="13">
    <source>
        <dbReference type="EMBL" id="SFG48834.1"/>
    </source>
</evidence>
<comment type="subcellular location">
    <subcellularLocation>
        <location evidence="1">Cell membrane</location>
        <topology evidence="1">Multi-pass membrane protein</topology>
    </subcellularLocation>
</comment>
<dbReference type="PANTHER" id="PTHR46494">
    <property type="entry name" value="CORA FAMILY METAL ION TRANSPORTER (EUROFUNG)"/>
    <property type="match status" value="1"/>
</dbReference>
<dbReference type="CDD" id="cd12826">
    <property type="entry name" value="EcCorA_ZntB-like_u1"/>
    <property type="match status" value="1"/>
</dbReference>
<evidence type="ECO:0000256" key="5">
    <source>
        <dbReference type="ARBA" id="ARBA00022692"/>
    </source>
</evidence>
<name>A0A1I2S7E8_9LACO</name>
<feature type="transmembrane region" description="Helical" evidence="12">
    <location>
        <begin position="41"/>
        <end position="59"/>
    </location>
</feature>
<dbReference type="SUPFAM" id="SSF143865">
    <property type="entry name" value="CorA soluble domain-like"/>
    <property type="match status" value="1"/>
</dbReference>
<evidence type="ECO:0000256" key="10">
    <source>
        <dbReference type="ARBA" id="ARBA00034269"/>
    </source>
</evidence>
<reference evidence="14" key="1">
    <citation type="submission" date="2016-10" db="EMBL/GenBank/DDBJ databases">
        <authorList>
            <person name="Varghese N."/>
            <person name="Submissions S."/>
        </authorList>
    </citation>
    <scope>NUCLEOTIDE SEQUENCE [LARGE SCALE GENOMIC DNA]</scope>
    <source>
        <strain evidence="14">DSM 20403</strain>
    </source>
</reference>
<keyword evidence="8" id="KW-0406">Ion transport</keyword>
<dbReference type="GO" id="GO:0050897">
    <property type="term" value="F:cobalt ion binding"/>
    <property type="evidence" value="ECO:0007669"/>
    <property type="project" value="TreeGrafter"/>
</dbReference>
<keyword evidence="5 12" id="KW-0812">Transmembrane</keyword>
<proteinExistence type="inferred from homology"/>
<evidence type="ECO:0000313" key="14">
    <source>
        <dbReference type="Proteomes" id="UP000182635"/>
    </source>
</evidence>
<evidence type="ECO:0000256" key="3">
    <source>
        <dbReference type="ARBA" id="ARBA00022448"/>
    </source>
</evidence>
<feature type="transmembrane region" description="Helical" evidence="12">
    <location>
        <begin position="99"/>
        <end position="115"/>
    </location>
</feature>
<feature type="transmembrane region" description="Helical" evidence="12">
    <location>
        <begin position="66"/>
        <end position="87"/>
    </location>
</feature>
<dbReference type="SUPFAM" id="SSF144083">
    <property type="entry name" value="Magnesium transport protein CorA, transmembrane region"/>
    <property type="match status" value="1"/>
</dbReference>
<gene>
    <name evidence="13" type="ORF">SAMN02910432_01581</name>
</gene>
<keyword evidence="3" id="KW-0813">Transport</keyword>
<dbReference type="InterPro" id="IPR045863">
    <property type="entry name" value="CorA_TM1_TM2"/>
</dbReference>
<dbReference type="Pfam" id="PF01544">
    <property type="entry name" value="CorA"/>
    <property type="match status" value="1"/>
</dbReference>